<organism evidence="2 3">
    <name type="scientific">Marinitoga hydrogenitolerans (strain DSM 16785 / JCM 12826 / AT1271)</name>
    <dbReference type="NCBI Taxonomy" id="1122195"/>
    <lineage>
        <taxon>Bacteria</taxon>
        <taxon>Thermotogati</taxon>
        <taxon>Thermotogota</taxon>
        <taxon>Thermotogae</taxon>
        <taxon>Petrotogales</taxon>
        <taxon>Petrotogaceae</taxon>
        <taxon>Marinitoga</taxon>
    </lineage>
</organism>
<protein>
    <submittedName>
        <fullName evidence="2">3-dehydroquinate synthase</fullName>
    </submittedName>
</protein>
<proteinExistence type="predicted"/>
<sequence length="331" mass="39429">MKKIFFEIGESQNIEISVGYNYFKKYINEKKYNNYIIFDKKVELINKMNLNNSIALLGNENLKSLDKYLTLILKLSEYEINSVHVFGGYSVLDFSGYVLENIGIENYYFFPTTLNSAIMLPIKGKYYLNFNWKKDFLTQKGYPSQIKIDTKFFESLPEKDFRNMFVVPYIIGKILNSKISDLALNYSKMNFSNIDLQDFVFYSSKQWIYYIKNENKIFPGENVMSLFYNKQAGFDKNYSQIFAISFIIELYISWYYGFLNFETFEKIEKEMLDNFDISYKLVKNIDIKNFYCKNKFLLFTSSGKLIEYKIPYDELKTVIKEVKEYFRGGFL</sequence>
<comment type="caution">
    <text evidence="2">The sequence shown here is derived from an EMBL/GenBank/DDBJ whole genome shotgun (WGS) entry which is preliminary data.</text>
</comment>
<reference evidence="2" key="1">
    <citation type="submission" date="2016-11" db="EMBL/GenBank/DDBJ databases">
        <authorList>
            <person name="Varghese N."/>
            <person name="Submissions S."/>
        </authorList>
    </citation>
    <scope>NUCLEOTIDE SEQUENCE [LARGE SCALE GENOMIC DNA]</scope>
    <source>
        <strain evidence="2">DSM 16785</strain>
    </source>
</reference>
<feature type="domain" description="3-dehydroquinate synthase N-terminal" evidence="1">
    <location>
        <begin position="56"/>
        <end position="162"/>
    </location>
</feature>
<dbReference type="OrthoDB" id="42417at2"/>
<accession>A0A1M4Z630</accession>
<dbReference type="Gene3D" id="3.40.50.1970">
    <property type="match status" value="1"/>
</dbReference>
<dbReference type="InterPro" id="IPR030960">
    <property type="entry name" value="DHQS/DOIS_N"/>
</dbReference>
<evidence type="ECO:0000313" key="2">
    <source>
        <dbReference type="EMBL" id="SHF13484.1"/>
    </source>
</evidence>
<dbReference type="EMBL" id="FQUI01000038">
    <property type="protein sequence ID" value="SHF13484.1"/>
    <property type="molecule type" value="Genomic_DNA"/>
</dbReference>
<dbReference type="Pfam" id="PF01761">
    <property type="entry name" value="DHQ_synthase"/>
    <property type="match status" value="1"/>
</dbReference>
<dbReference type="AlphaFoldDB" id="A0A1M4Z630"/>
<dbReference type="SUPFAM" id="SSF56796">
    <property type="entry name" value="Dehydroquinate synthase-like"/>
    <property type="match status" value="1"/>
</dbReference>
<name>A0A1M4Z630_MARH1</name>
<evidence type="ECO:0000259" key="1">
    <source>
        <dbReference type="Pfam" id="PF01761"/>
    </source>
</evidence>
<keyword evidence="3" id="KW-1185">Reference proteome</keyword>
<gene>
    <name evidence="2" type="ORF">SAMN02745164_01853</name>
</gene>
<evidence type="ECO:0000313" key="3">
    <source>
        <dbReference type="Proteomes" id="UP000184334"/>
    </source>
</evidence>
<dbReference type="RefSeq" id="WP_072865663.1">
    <property type="nucleotide sequence ID" value="NZ_FQUI01000038.1"/>
</dbReference>
<dbReference type="Proteomes" id="UP000184334">
    <property type="component" value="Unassembled WGS sequence"/>
</dbReference>
<dbReference type="STRING" id="1122195.SAMN02745164_01853"/>